<reference evidence="1 2" key="1">
    <citation type="journal article" date="2021" name="Commun. Biol.">
        <title>The genome of Shorea leprosula (Dipterocarpaceae) highlights the ecological relevance of drought in aseasonal tropical rainforests.</title>
        <authorList>
            <person name="Ng K.K.S."/>
            <person name="Kobayashi M.J."/>
            <person name="Fawcett J.A."/>
            <person name="Hatakeyama M."/>
            <person name="Paape T."/>
            <person name="Ng C.H."/>
            <person name="Ang C.C."/>
            <person name="Tnah L.H."/>
            <person name="Lee C.T."/>
            <person name="Nishiyama T."/>
            <person name="Sese J."/>
            <person name="O'Brien M.J."/>
            <person name="Copetti D."/>
            <person name="Mohd Noor M.I."/>
            <person name="Ong R.C."/>
            <person name="Putra M."/>
            <person name="Sireger I.Z."/>
            <person name="Indrioko S."/>
            <person name="Kosugi Y."/>
            <person name="Izuno A."/>
            <person name="Isagi Y."/>
            <person name="Lee S.L."/>
            <person name="Shimizu K.K."/>
        </authorList>
    </citation>
    <scope>NUCLEOTIDE SEQUENCE [LARGE SCALE GENOMIC DNA]</scope>
    <source>
        <strain evidence="1">214</strain>
    </source>
</reference>
<dbReference type="AlphaFoldDB" id="A0AAV5MVF0"/>
<gene>
    <name evidence="1" type="ORF">SLEP1_g60493</name>
</gene>
<sequence length="80" mass="8839">EFSFLTPLFMNSSYRSCPTPVVHSLDLLLGGDPLPPKNPPLTFSSPGFEYLNFKDKTACIVSPISAINLSQRDSYVCDQL</sequence>
<proteinExistence type="predicted"/>
<evidence type="ECO:0000313" key="1">
    <source>
        <dbReference type="EMBL" id="GKV53983.1"/>
    </source>
</evidence>
<protein>
    <submittedName>
        <fullName evidence="1">Uncharacterized protein</fullName>
    </submittedName>
</protein>
<dbReference type="Proteomes" id="UP001054252">
    <property type="component" value="Unassembled WGS sequence"/>
</dbReference>
<name>A0AAV5MVF0_9ROSI</name>
<evidence type="ECO:0000313" key="2">
    <source>
        <dbReference type="Proteomes" id="UP001054252"/>
    </source>
</evidence>
<dbReference type="EMBL" id="BPVZ01002602">
    <property type="protein sequence ID" value="GKV53983.1"/>
    <property type="molecule type" value="Genomic_DNA"/>
</dbReference>
<feature type="non-terminal residue" evidence="1">
    <location>
        <position position="1"/>
    </location>
</feature>
<comment type="caution">
    <text evidence="1">The sequence shown here is derived from an EMBL/GenBank/DDBJ whole genome shotgun (WGS) entry which is preliminary data.</text>
</comment>
<accession>A0AAV5MVF0</accession>
<keyword evidence="2" id="KW-1185">Reference proteome</keyword>
<organism evidence="1 2">
    <name type="scientific">Rubroshorea leprosula</name>
    <dbReference type="NCBI Taxonomy" id="152421"/>
    <lineage>
        <taxon>Eukaryota</taxon>
        <taxon>Viridiplantae</taxon>
        <taxon>Streptophyta</taxon>
        <taxon>Embryophyta</taxon>
        <taxon>Tracheophyta</taxon>
        <taxon>Spermatophyta</taxon>
        <taxon>Magnoliopsida</taxon>
        <taxon>eudicotyledons</taxon>
        <taxon>Gunneridae</taxon>
        <taxon>Pentapetalae</taxon>
        <taxon>rosids</taxon>
        <taxon>malvids</taxon>
        <taxon>Malvales</taxon>
        <taxon>Dipterocarpaceae</taxon>
        <taxon>Rubroshorea</taxon>
    </lineage>
</organism>